<dbReference type="EMBL" id="AY688304">
    <property type="protein sequence ID" value="AAV97873.1"/>
    <property type="molecule type" value="Genomic_DNA"/>
</dbReference>
<evidence type="ECO:0000313" key="1">
    <source>
        <dbReference type="EMBL" id="AAV97873.1"/>
    </source>
</evidence>
<organism evidence="1">
    <name type="scientific">symbiont bacterium of Theonella swinhoei</name>
    <dbReference type="NCBI Taxonomy" id="247504"/>
    <lineage>
        <taxon>Bacteria</taxon>
    </lineage>
</organism>
<dbReference type="SUPFAM" id="SSF51197">
    <property type="entry name" value="Clavaminate synthase-like"/>
    <property type="match status" value="1"/>
</dbReference>
<dbReference type="Gene3D" id="2.60.120.620">
    <property type="entry name" value="q2cbj1_9rhob like domain"/>
    <property type="match status" value="1"/>
</dbReference>
<accession>Q5MP04</accession>
<gene>
    <name evidence="1" type="primary">onnE</name>
</gene>
<reference evidence="1" key="1">
    <citation type="journal article" date="2004" name="Proc. Natl. Acad. Sci. U.S.A.">
        <title>Antitumor polyketide biosynthesis by an uncultivated bacterial symbiont of the marine sponge Theonella swinhoei.</title>
        <authorList>
            <person name="Piel J."/>
            <person name="Hui D."/>
            <person name="Wen G."/>
            <person name="Butzke D."/>
            <person name="Platzer M."/>
            <person name="Fusetani N."/>
            <person name="Matsunaga S."/>
        </authorList>
    </citation>
    <scope>NUCLEOTIDE SEQUENCE</scope>
</reference>
<dbReference type="AlphaFoldDB" id="Q5MP04"/>
<name>Q5MP04_UNCXX</name>
<proteinExistence type="predicted"/>
<sequence length="356" mass="42267">MHTILSEEYLNEYYTDGYINTDIRLTDHLVQEMRQHYNSLEEMRNDYPQYFTKNEHQAYLGGKLTGILYNFIPGYAAKKLKKMYSDAYCKAVHAEQIFIEKIFEQLLEKNFHKFFKTKYIVASYDIYLNNDYKHLSFTDIHSDIPNFHHFYETENDLTIYLPLVDLTEENGGRLSILPEAKSNLKIPGNVLLKLYEEAFLGNKNNLDENGYIVPEKINENDYKAFTKNKTYWELLENYNINTELVAKYYMNDFVKHDWKAGNIVLFNNKTFHAAETWRNQQYNREIYMIRLLPIYDAKVRLKGIIHGKPFNRFLIDTEKGEFLRFDEPVDFSRIPEEDKLKLSGCYQPSVAARANV</sequence>
<protein>
    <submittedName>
        <fullName evidence="1">OnnE</fullName>
    </submittedName>
</protein>